<gene>
    <name evidence="2" type="ORF">OBO34_11275</name>
</gene>
<comment type="caution">
    <text evidence="2">The sequence shown here is derived from an EMBL/GenBank/DDBJ whole genome shotgun (WGS) entry which is preliminary data.</text>
</comment>
<dbReference type="RefSeq" id="WP_269478539.1">
    <property type="nucleotide sequence ID" value="NZ_JAOSHN010000004.1"/>
</dbReference>
<organism evidence="2 3">
    <name type="scientific">Hominibacterium faecale</name>
    <dbReference type="NCBI Taxonomy" id="2839743"/>
    <lineage>
        <taxon>Bacteria</taxon>
        <taxon>Bacillati</taxon>
        <taxon>Bacillota</taxon>
        <taxon>Clostridia</taxon>
        <taxon>Peptostreptococcales</taxon>
        <taxon>Anaerovoracaceae</taxon>
        <taxon>Hominibacterium</taxon>
    </lineage>
</organism>
<proteinExistence type="predicted"/>
<accession>A0A9J6QP20</accession>
<keyword evidence="1" id="KW-0175">Coiled coil</keyword>
<dbReference type="EMBL" id="JAOSHN010000004">
    <property type="protein sequence ID" value="MCU7378937.1"/>
    <property type="molecule type" value="Genomic_DNA"/>
</dbReference>
<evidence type="ECO:0000313" key="3">
    <source>
        <dbReference type="Proteomes" id="UP001065549"/>
    </source>
</evidence>
<name>A0A9J6QP20_9FIRM</name>
<reference evidence="2" key="1">
    <citation type="submission" date="2022-09" db="EMBL/GenBank/DDBJ databases">
        <title>Culturomic study of gut microbiota in children with autism spectrum disorder.</title>
        <authorList>
            <person name="Efimov B.A."/>
            <person name="Chaplin A.V."/>
            <person name="Sokolova S.R."/>
            <person name="Pikina A.P."/>
            <person name="Korzhanova M."/>
            <person name="Belova V."/>
            <person name="Korostin D."/>
        </authorList>
    </citation>
    <scope>NUCLEOTIDE SEQUENCE</scope>
    <source>
        <strain evidence="2">ASD5510</strain>
    </source>
</reference>
<sequence length="171" mass="20045">MSKTDNKKIIDELLEKCFPEMDLAATEALKQSQEDEDLNHYMTEVQLNSDELLTEAREFWDNINQEINTDINEYLEREETIEVDEIDKEFTVEDLLELAEKAAQKCERIQNDLERALNIIDKCILVINHKEASQRLKAVHAIILYKTLEKNIDDLIFFIGCALLRRRDEGN</sequence>
<feature type="coiled-coil region" evidence="1">
    <location>
        <begin position="92"/>
        <end position="119"/>
    </location>
</feature>
<evidence type="ECO:0000256" key="1">
    <source>
        <dbReference type="SAM" id="Coils"/>
    </source>
</evidence>
<keyword evidence="3" id="KW-1185">Reference proteome</keyword>
<dbReference type="Proteomes" id="UP001065549">
    <property type="component" value="Unassembled WGS sequence"/>
</dbReference>
<protein>
    <submittedName>
        <fullName evidence="2">Uncharacterized protein</fullName>
    </submittedName>
</protein>
<evidence type="ECO:0000313" key="2">
    <source>
        <dbReference type="EMBL" id="MCU7378937.1"/>
    </source>
</evidence>
<dbReference type="AlphaFoldDB" id="A0A9J6QP20"/>